<dbReference type="InterPro" id="IPR027417">
    <property type="entry name" value="P-loop_NTPase"/>
</dbReference>
<dbReference type="Pfam" id="PF13173">
    <property type="entry name" value="AAA_14"/>
    <property type="match status" value="1"/>
</dbReference>
<sequence length="419" mass="45897">MTPPLIRRYLLPRIDEAMQDTPVVLVNGPRQAGKTTLVRQFADAARSYVTLDDAATLAAVRHDPVGFVRDLDAVVIDEVQRAPELLLSIKQSVDQDRRPGRFLLTGSANVMTLPRVADSLAGRIETHTLLPLAGCEVAESPGQWLDAVFSGDMPKPAAGKAQGEVGAVMVQRVLRGGYPQALARTTARRREAWLNQYVDTLIQRDVQDIAAVEKLDQLPRLLTALAHMSGQLCNFAQLAGQIGLDNKTAEKYLGIFEQMFLLRRVRQWSGNGLSRIVKSPKLQFIDSGLLCGLLGVNEDLLLRQRHQIGPVLESHVYGELLKLASWAQQDYEVLTFRTTTQAEVDFVLENRRGEIVGVEVKAAASFQAGDFSGLKKLAALAGERFLGGVLLYDGTNTLPMGDAAGKPLWAVPLSTLWLT</sequence>
<feature type="domain" description="DUF4143" evidence="2">
    <location>
        <begin position="203"/>
        <end position="362"/>
    </location>
</feature>
<keyword evidence="3" id="KW-0067">ATP-binding</keyword>
<feature type="domain" description="AAA" evidence="1">
    <location>
        <begin position="21"/>
        <end position="136"/>
    </location>
</feature>
<dbReference type="Pfam" id="PF13635">
    <property type="entry name" value="DUF4143"/>
    <property type="match status" value="1"/>
</dbReference>
<dbReference type="SUPFAM" id="SSF52540">
    <property type="entry name" value="P-loop containing nucleoside triphosphate hydrolases"/>
    <property type="match status" value="1"/>
</dbReference>
<dbReference type="GO" id="GO:0005524">
    <property type="term" value="F:ATP binding"/>
    <property type="evidence" value="ECO:0007669"/>
    <property type="project" value="UniProtKB-KW"/>
</dbReference>
<evidence type="ECO:0000313" key="3">
    <source>
        <dbReference type="EMBL" id="MBK7955907.1"/>
    </source>
</evidence>
<comment type="caution">
    <text evidence="3">The sequence shown here is derived from an EMBL/GenBank/DDBJ whole genome shotgun (WGS) entry which is preliminary data.</text>
</comment>
<accession>A0A935TEL3</accession>
<dbReference type="PANTHER" id="PTHR43566">
    <property type="entry name" value="CONSERVED PROTEIN"/>
    <property type="match status" value="1"/>
</dbReference>
<evidence type="ECO:0000313" key="4">
    <source>
        <dbReference type="Proteomes" id="UP000706151"/>
    </source>
</evidence>
<evidence type="ECO:0000259" key="1">
    <source>
        <dbReference type="Pfam" id="PF13173"/>
    </source>
</evidence>
<proteinExistence type="predicted"/>
<dbReference type="PANTHER" id="PTHR43566:SF2">
    <property type="entry name" value="DUF4143 DOMAIN-CONTAINING PROTEIN"/>
    <property type="match status" value="1"/>
</dbReference>
<dbReference type="AlphaFoldDB" id="A0A935TEL3"/>
<gene>
    <name evidence="3" type="ORF">IPK02_19290</name>
</gene>
<dbReference type="Proteomes" id="UP000706151">
    <property type="component" value="Unassembled WGS sequence"/>
</dbReference>
<dbReference type="InterPro" id="IPR041682">
    <property type="entry name" value="AAA_14"/>
</dbReference>
<dbReference type="InterPro" id="IPR025420">
    <property type="entry name" value="DUF4143"/>
</dbReference>
<reference evidence="3 4" key="1">
    <citation type="submission" date="2020-10" db="EMBL/GenBank/DDBJ databases">
        <title>Connecting structure to function with the recovery of over 1000 high-quality activated sludge metagenome-assembled genomes encoding full-length rRNA genes using long-read sequencing.</title>
        <authorList>
            <person name="Singleton C.M."/>
            <person name="Petriglieri F."/>
            <person name="Kristensen J.M."/>
            <person name="Kirkegaard R.H."/>
            <person name="Michaelsen T.Y."/>
            <person name="Andersen M.H."/>
            <person name="Karst S.M."/>
            <person name="Dueholm M.S."/>
            <person name="Nielsen P.H."/>
            <person name="Albertsen M."/>
        </authorList>
    </citation>
    <scope>NUCLEOTIDE SEQUENCE [LARGE SCALE GENOMIC DNA]</scope>
    <source>
        <strain evidence="3">Fred_18-Q3-R57-64_BAT3C.720</strain>
    </source>
</reference>
<evidence type="ECO:0000259" key="2">
    <source>
        <dbReference type="Pfam" id="PF13635"/>
    </source>
</evidence>
<protein>
    <submittedName>
        <fullName evidence="3">ATP-binding protein</fullName>
    </submittedName>
</protein>
<organism evidence="3 4">
    <name type="scientific">Candidatus Accumulibacter affinis</name>
    <dbReference type="NCBI Taxonomy" id="2954384"/>
    <lineage>
        <taxon>Bacteria</taxon>
        <taxon>Pseudomonadati</taxon>
        <taxon>Pseudomonadota</taxon>
        <taxon>Betaproteobacteria</taxon>
        <taxon>Candidatus Accumulibacter</taxon>
    </lineage>
</organism>
<dbReference type="EMBL" id="JADJOT010000011">
    <property type="protein sequence ID" value="MBK7955907.1"/>
    <property type="molecule type" value="Genomic_DNA"/>
</dbReference>
<name>A0A935TEL3_9PROT</name>
<keyword evidence="3" id="KW-0547">Nucleotide-binding</keyword>